<evidence type="ECO:0000256" key="4">
    <source>
        <dbReference type="ARBA" id="ARBA00022692"/>
    </source>
</evidence>
<keyword evidence="5 7" id="KW-1133">Transmembrane helix</keyword>
<keyword evidence="10" id="KW-1185">Reference proteome</keyword>
<dbReference type="InterPro" id="IPR000515">
    <property type="entry name" value="MetI-like"/>
</dbReference>
<evidence type="ECO:0000313" key="9">
    <source>
        <dbReference type="EMBL" id="MDT1062086.1"/>
    </source>
</evidence>
<dbReference type="Pfam" id="PF00528">
    <property type="entry name" value="BPD_transp_1"/>
    <property type="match status" value="1"/>
</dbReference>
<dbReference type="Proteomes" id="UP001251085">
    <property type="component" value="Unassembled WGS sequence"/>
</dbReference>
<evidence type="ECO:0000256" key="5">
    <source>
        <dbReference type="ARBA" id="ARBA00022989"/>
    </source>
</evidence>
<dbReference type="PANTHER" id="PTHR43386">
    <property type="entry name" value="OLIGOPEPTIDE TRANSPORT SYSTEM PERMEASE PROTEIN APPC"/>
    <property type="match status" value="1"/>
</dbReference>
<proteinExistence type="inferred from homology"/>
<dbReference type="CDD" id="cd06261">
    <property type="entry name" value="TM_PBP2"/>
    <property type="match status" value="1"/>
</dbReference>
<comment type="subcellular location">
    <subcellularLocation>
        <location evidence="1 7">Cell membrane</location>
        <topology evidence="1 7">Multi-pass membrane protein</topology>
    </subcellularLocation>
</comment>
<evidence type="ECO:0000256" key="3">
    <source>
        <dbReference type="ARBA" id="ARBA00022475"/>
    </source>
</evidence>
<reference evidence="10" key="1">
    <citation type="submission" date="2023-07" db="EMBL/GenBank/DDBJ databases">
        <title>Characterization of two Paracoccaceae strains isolated from Phycosphere and proposal of Xinfangfangia lacusdiani sp. nov.</title>
        <authorList>
            <person name="Deng Y."/>
            <person name="Zhang Y.Q."/>
        </authorList>
    </citation>
    <scope>NUCLEOTIDE SEQUENCE [LARGE SCALE GENOMIC DNA]</scope>
    <source>
        <strain evidence="10">CPCC 101403</strain>
    </source>
</reference>
<evidence type="ECO:0000256" key="7">
    <source>
        <dbReference type="RuleBase" id="RU363032"/>
    </source>
</evidence>
<name>A0ABU3ECX0_9RHOB</name>
<feature type="domain" description="ABC transmembrane type-1" evidence="8">
    <location>
        <begin position="71"/>
        <end position="264"/>
    </location>
</feature>
<sequence>MIRLLKTMPPTAILGVAVITIYAVVAIFAPMLAPHGEAEIVGAQFEPWSATYPLGTDTLGRDMLSRLIWGARNTVGVALVTTALAFAIGSVTGLLAAALGGWVDLGLSRLVDVLMAVPALILTLLALSALGPGVANLIVVIAVLDSTRVFRLARATAMNVMVMDYVEAAQLRGEGTWWIITREVLPNISAPLIAEFGLRFCFVFLTISALSFLGLGLPPPMADWGAMVRDNAALITFGDITPLMPAASIAVLTVSVNFVVDWLLHRASGLKD</sequence>
<evidence type="ECO:0000256" key="1">
    <source>
        <dbReference type="ARBA" id="ARBA00004651"/>
    </source>
</evidence>
<dbReference type="PROSITE" id="PS50928">
    <property type="entry name" value="ABC_TM1"/>
    <property type="match status" value="1"/>
</dbReference>
<gene>
    <name evidence="9" type="ORF">RM190_09475</name>
</gene>
<organism evidence="9 10">
    <name type="scientific">Paracoccus broussonetiae</name>
    <dbReference type="NCBI Taxonomy" id="3075834"/>
    <lineage>
        <taxon>Bacteria</taxon>
        <taxon>Pseudomonadati</taxon>
        <taxon>Pseudomonadota</taxon>
        <taxon>Alphaproteobacteria</taxon>
        <taxon>Rhodobacterales</taxon>
        <taxon>Paracoccaceae</taxon>
        <taxon>Paracoccus</taxon>
    </lineage>
</organism>
<dbReference type="EMBL" id="JAVRQI010000006">
    <property type="protein sequence ID" value="MDT1062086.1"/>
    <property type="molecule type" value="Genomic_DNA"/>
</dbReference>
<protein>
    <submittedName>
        <fullName evidence="9">ABC transporter permease</fullName>
    </submittedName>
</protein>
<dbReference type="InterPro" id="IPR035906">
    <property type="entry name" value="MetI-like_sf"/>
</dbReference>
<dbReference type="Gene3D" id="1.10.3720.10">
    <property type="entry name" value="MetI-like"/>
    <property type="match status" value="1"/>
</dbReference>
<comment type="caution">
    <text evidence="9">The sequence shown here is derived from an EMBL/GenBank/DDBJ whole genome shotgun (WGS) entry which is preliminary data.</text>
</comment>
<keyword evidence="4 7" id="KW-0812">Transmembrane</keyword>
<dbReference type="InterPro" id="IPR050366">
    <property type="entry name" value="BP-dependent_transpt_permease"/>
</dbReference>
<evidence type="ECO:0000256" key="2">
    <source>
        <dbReference type="ARBA" id="ARBA00022448"/>
    </source>
</evidence>
<keyword evidence="2 7" id="KW-0813">Transport</keyword>
<feature type="transmembrane region" description="Helical" evidence="7">
    <location>
        <begin position="196"/>
        <end position="217"/>
    </location>
</feature>
<keyword evidence="3" id="KW-1003">Cell membrane</keyword>
<feature type="transmembrane region" description="Helical" evidence="7">
    <location>
        <begin position="119"/>
        <end position="144"/>
    </location>
</feature>
<dbReference type="SUPFAM" id="SSF161098">
    <property type="entry name" value="MetI-like"/>
    <property type="match status" value="1"/>
</dbReference>
<evidence type="ECO:0000313" key="10">
    <source>
        <dbReference type="Proteomes" id="UP001251085"/>
    </source>
</evidence>
<evidence type="ECO:0000259" key="8">
    <source>
        <dbReference type="PROSITE" id="PS50928"/>
    </source>
</evidence>
<feature type="transmembrane region" description="Helical" evidence="7">
    <location>
        <begin position="75"/>
        <end position="99"/>
    </location>
</feature>
<accession>A0ABU3ECX0</accession>
<dbReference type="PANTHER" id="PTHR43386:SF25">
    <property type="entry name" value="PEPTIDE ABC TRANSPORTER PERMEASE PROTEIN"/>
    <property type="match status" value="1"/>
</dbReference>
<evidence type="ECO:0000256" key="6">
    <source>
        <dbReference type="ARBA" id="ARBA00023136"/>
    </source>
</evidence>
<feature type="transmembrane region" description="Helical" evidence="7">
    <location>
        <begin position="243"/>
        <end position="264"/>
    </location>
</feature>
<dbReference type="RefSeq" id="WP_311759184.1">
    <property type="nucleotide sequence ID" value="NZ_JAVRQI010000006.1"/>
</dbReference>
<feature type="transmembrane region" description="Helical" evidence="7">
    <location>
        <begin position="12"/>
        <end position="33"/>
    </location>
</feature>
<comment type="similarity">
    <text evidence="7">Belongs to the binding-protein-dependent transport system permease family.</text>
</comment>
<keyword evidence="6 7" id="KW-0472">Membrane</keyword>